<accession>A0A2A2THP4</accession>
<organism evidence="1 2">
    <name type="scientific">Brunnivagina elsteri CCALA 953</name>
    <dbReference type="NCBI Taxonomy" id="987040"/>
    <lineage>
        <taxon>Bacteria</taxon>
        <taxon>Bacillati</taxon>
        <taxon>Cyanobacteriota</taxon>
        <taxon>Cyanophyceae</taxon>
        <taxon>Nostocales</taxon>
        <taxon>Calotrichaceae</taxon>
        <taxon>Brunnivagina</taxon>
    </lineage>
</organism>
<dbReference type="Proteomes" id="UP000218238">
    <property type="component" value="Unassembled WGS sequence"/>
</dbReference>
<keyword evidence="2" id="KW-1185">Reference proteome</keyword>
<reference evidence="1 2" key="1">
    <citation type="submission" date="2017-08" db="EMBL/GenBank/DDBJ databases">
        <title>Draft genome sequence of filamentous cyanobacterium Calothrix elsteri CCALA 953.</title>
        <authorList>
            <person name="Gagunashvili A.N."/>
            <person name="Elster J."/>
            <person name="Andresson O.S."/>
        </authorList>
    </citation>
    <scope>NUCLEOTIDE SEQUENCE [LARGE SCALE GENOMIC DNA]</scope>
    <source>
        <strain evidence="1 2">CCALA 953</strain>
    </source>
</reference>
<proteinExistence type="predicted"/>
<dbReference type="RefSeq" id="WP_095722770.1">
    <property type="nucleotide sequence ID" value="NZ_NTFS01000186.1"/>
</dbReference>
<protein>
    <recommendedName>
        <fullName evidence="3">DUF1822 domain-containing protein</fullName>
    </recommendedName>
</protein>
<dbReference type="AlphaFoldDB" id="A0A2A2THP4"/>
<name>A0A2A2THP4_9CYAN</name>
<dbReference type="InterPro" id="IPR014951">
    <property type="entry name" value="DUF1822"/>
</dbReference>
<evidence type="ECO:0000313" key="2">
    <source>
        <dbReference type="Proteomes" id="UP000218238"/>
    </source>
</evidence>
<evidence type="ECO:0008006" key="3">
    <source>
        <dbReference type="Google" id="ProtNLM"/>
    </source>
</evidence>
<evidence type="ECO:0000313" key="1">
    <source>
        <dbReference type="EMBL" id="PAX52929.1"/>
    </source>
</evidence>
<dbReference type="Pfam" id="PF08852">
    <property type="entry name" value="DUF1822"/>
    <property type="match status" value="1"/>
</dbReference>
<dbReference type="EMBL" id="NTFS01000186">
    <property type="protein sequence ID" value="PAX52929.1"/>
    <property type="molecule type" value="Genomic_DNA"/>
</dbReference>
<comment type="caution">
    <text evidence="1">The sequence shown here is derived from an EMBL/GenBank/DDBJ whole genome shotgun (WGS) entry which is preliminary data.</text>
</comment>
<dbReference type="OrthoDB" id="512705at2"/>
<sequence length="326" mass="36401">MSRIAYGQEDFSLSLPISQSALVTAQAFAQQQPTSEKASRVLFNTLSILTVNYYLDLMGIETNLSVGDSWNPVLRLCTDVSDLEVSGIGRLECRPMCASGKSCYIPPETWNQRAAYVVVMIDESLLEAKILGFSPSVQTEELLVSQLQPPEALTAHIKQYQQNKQPVNTQTLVNLSQWFAGVVENGWQTVESIFSQPEYRPLYLFRSSESALINRENETMSAILRGKVINLGIQIANQPVILIVELIPQENQKTNVRLQLHSTGSKIYLKSGIILTVLDELGNMFLEAQSRSADNYIQLQFNGEIGEHFSIRVGLDEASITEHFVI</sequence>
<gene>
    <name evidence="1" type="ORF">CK510_16645</name>
</gene>